<evidence type="ECO:0000256" key="2">
    <source>
        <dbReference type="ARBA" id="ARBA00023002"/>
    </source>
</evidence>
<evidence type="ECO:0000256" key="4">
    <source>
        <dbReference type="ARBA" id="ARBA00023098"/>
    </source>
</evidence>
<keyword evidence="7" id="KW-1185">Reference proteome</keyword>
<reference evidence="7" key="1">
    <citation type="submission" date="2018-09" db="EMBL/GenBank/DDBJ databases">
        <title>Paracoccus onubensis nov. sp. a moderate halophilic bacterium isolated from Gruta de las Maravillas (Aracena, Spain).</title>
        <authorList>
            <person name="Jurado V."/>
            <person name="Gutierrez-Patricio S."/>
            <person name="Gonzalez-Pimentel J.L."/>
            <person name="Miller A.Z."/>
            <person name="Laiz L."/>
            <person name="Saiz-Jimenez C."/>
        </authorList>
    </citation>
    <scope>NUCLEOTIDE SEQUENCE [LARGE SCALE GENOMIC DNA]</scope>
    <source>
        <strain evidence="7">DSM 26381</strain>
    </source>
</reference>
<proteinExistence type="inferred from homology"/>
<dbReference type="InterPro" id="IPR002347">
    <property type="entry name" value="SDR_fam"/>
</dbReference>
<keyword evidence="5" id="KW-0753">Steroid metabolism</keyword>
<dbReference type="EMBL" id="QZEW01000011">
    <property type="protein sequence ID" value="RJL20265.1"/>
    <property type="molecule type" value="Genomic_DNA"/>
</dbReference>
<dbReference type="OrthoDB" id="7064009at2"/>
<dbReference type="Pfam" id="PF13561">
    <property type="entry name" value="adh_short_C2"/>
    <property type="match status" value="1"/>
</dbReference>
<evidence type="ECO:0000256" key="1">
    <source>
        <dbReference type="ARBA" id="ARBA00006484"/>
    </source>
</evidence>
<dbReference type="PRINTS" id="PR00081">
    <property type="entry name" value="GDHRDH"/>
</dbReference>
<organism evidence="6 7">
    <name type="scientific">Paracoccus siganidrum</name>
    <dbReference type="NCBI Taxonomy" id="1276757"/>
    <lineage>
        <taxon>Bacteria</taxon>
        <taxon>Pseudomonadati</taxon>
        <taxon>Pseudomonadota</taxon>
        <taxon>Alphaproteobacteria</taxon>
        <taxon>Rhodobacterales</taxon>
        <taxon>Paracoccaceae</taxon>
        <taxon>Paracoccus</taxon>
    </lineage>
</organism>
<comment type="similarity">
    <text evidence="1">Belongs to the short-chain dehydrogenases/reductases (SDR) family.</text>
</comment>
<evidence type="ECO:0000256" key="3">
    <source>
        <dbReference type="ARBA" id="ARBA00023027"/>
    </source>
</evidence>
<keyword evidence="4" id="KW-0443">Lipid metabolism</keyword>
<dbReference type="Proteomes" id="UP000283587">
    <property type="component" value="Unassembled WGS sequence"/>
</dbReference>
<evidence type="ECO:0000313" key="6">
    <source>
        <dbReference type="EMBL" id="RJL20265.1"/>
    </source>
</evidence>
<dbReference type="PANTHER" id="PTHR43180">
    <property type="entry name" value="3-OXOACYL-(ACYL-CARRIER-PROTEIN) REDUCTASE (AFU_ORTHOLOGUE AFUA_6G11210)"/>
    <property type="match status" value="1"/>
</dbReference>
<protein>
    <submittedName>
        <fullName evidence="6">SDR family oxidoreductase</fullName>
    </submittedName>
</protein>
<sequence>MKVAIITGAAAGIGAATARRFRDDGYRLVLADIDVSGAEAIAGELDALPMRCDVSDESDVAALIDAAMKAYGRIDCMINNAGILGAVGPIGKTPAEDYRKAMSIMSDGVFYGIKHASNAMEDGGVILNTASIAGIGAWSNHSYTAAKHAVVALTRSSAVELAPRNIRVNAVAPGNVVTQITISLTGSEEAAVERAMSRNPLPHVCTAEDIAASFAFLAGSEARGITGQVLVVDSGLSAIPIPASYHLTESRYVG</sequence>
<dbReference type="RefSeq" id="WP_119896840.1">
    <property type="nucleotide sequence ID" value="NZ_QNRC01000022.1"/>
</dbReference>
<dbReference type="GO" id="GO:0008202">
    <property type="term" value="P:steroid metabolic process"/>
    <property type="evidence" value="ECO:0007669"/>
    <property type="project" value="UniProtKB-KW"/>
</dbReference>
<keyword evidence="2" id="KW-0560">Oxidoreductase</keyword>
<dbReference type="Gene3D" id="3.40.50.720">
    <property type="entry name" value="NAD(P)-binding Rossmann-like Domain"/>
    <property type="match status" value="1"/>
</dbReference>
<dbReference type="GO" id="GO:0016491">
    <property type="term" value="F:oxidoreductase activity"/>
    <property type="evidence" value="ECO:0007669"/>
    <property type="project" value="UniProtKB-KW"/>
</dbReference>
<name>A0A419AAW0_9RHOB</name>
<gene>
    <name evidence="6" type="ORF">D3P05_03715</name>
</gene>
<accession>A0A419AAW0</accession>
<dbReference type="SUPFAM" id="SSF51735">
    <property type="entry name" value="NAD(P)-binding Rossmann-fold domains"/>
    <property type="match status" value="1"/>
</dbReference>
<evidence type="ECO:0000313" key="7">
    <source>
        <dbReference type="Proteomes" id="UP000283587"/>
    </source>
</evidence>
<dbReference type="FunFam" id="3.40.50.720:FF:000084">
    <property type="entry name" value="Short-chain dehydrogenase reductase"/>
    <property type="match status" value="1"/>
</dbReference>
<dbReference type="InterPro" id="IPR036291">
    <property type="entry name" value="NAD(P)-bd_dom_sf"/>
</dbReference>
<dbReference type="PANTHER" id="PTHR43180:SF28">
    <property type="entry name" value="NAD(P)-BINDING ROSSMANN-FOLD SUPERFAMILY PROTEIN"/>
    <property type="match status" value="1"/>
</dbReference>
<dbReference type="AlphaFoldDB" id="A0A419AAW0"/>
<evidence type="ECO:0000256" key="5">
    <source>
        <dbReference type="ARBA" id="ARBA00023221"/>
    </source>
</evidence>
<dbReference type="PRINTS" id="PR00080">
    <property type="entry name" value="SDRFAMILY"/>
</dbReference>
<comment type="caution">
    <text evidence="6">The sequence shown here is derived from an EMBL/GenBank/DDBJ whole genome shotgun (WGS) entry which is preliminary data.</text>
</comment>
<keyword evidence="3" id="KW-0520">NAD</keyword>